<dbReference type="Proteomes" id="UP001430455">
    <property type="component" value="Unassembled WGS sequence"/>
</dbReference>
<comment type="caution">
    <text evidence="2">The sequence shown here is derived from an EMBL/GenBank/DDBJ whole genome shotgun (WGS) entry which is preliminary data.</text>
</comment>
<feature type="transmembrane region" description="Helical" evidence="1">
    <location>
        <begin position="43"/>
        <end position="67"/>
    </location>
</feature>
<accession>A0AAW4PBH4</accession>
<evidence type="ECO:0008006" key="4">
    <source>
        <dbReference type="Google" id="ProtNLM"/>
    </source>
</evidence>
<feature type="transmembrane region" description="Helical" evidence="1">
    <location>
        <begin position="17"/>
        <end position="37"/>
    </location>
</feature>
<evidence type="ECO:0000256" key="1">
    <source>
        <dbReference type="SAM" id="Phobius"/>
    </source>
</evidence>
<proteinExistence type="predicted"/>
<reference evidence="2 3" key="1">
    <citation type="submission" date="2021-06" db="EMBL/GenBank/DDBJ databases">
        <title>Halomicroarcula sp. a new haloarchaeum isolated from saline soil.</title>
        <authorList>
            <person name="Duran-Viseras A."/>
            <person name="Sanchez-Porro C."/>
            <person name="Ventosa A."/>
        </authorList>
    </citation>
    <scope>NUCLEOTIDE SEQUENCE [LARGE SCALE GENOMIC DNA]</scope>
    <source>
        <strain evidence="2 3">F27</strain>
    </source>
</reference>
<dbReference type="EMBL" id="RKLT01000002">
    <property type="protein sequence ID" value="MBX0295098.1"/>
    <property type="molecule type" value="Genomic_DNA"/>
</dbReference>
<keyword evidence="1" id="KW-0472">Membrane</keyword>
<gene>
    <name evidence="2" type="ORF">EGH23_09435</name>
</gene>
<keyword evidence="3" id="KW-1185">Reference proteome</keyword>
<evidence type="ECO:0000313" key="2">
    <source>
        <dbReference type="EMBL" id="MBX0295098.1"/>
    </source>
</evidence>
<protein>
    <recommendedName>
        <fullName evidence="4">Transporter</fullName>
    </recommendedName>
</protein>
<dbReference type="AlphaFoldDB" id="A0AAW4PBH4"/>
<dbReference type="RefSeq" id="WP_220579742.1">
    <property type="nucleotide sequence ID" value="NZ_RKLT01000002.1"/>
</dbReference>
<keyword evidence="1" id="KW-0812">Transmembrane</keyword>
<keyword evidence="1" id="KW-1133">Transmembrane helix</keyword>
<sequence length="73" mass="7553">MGENGLDGLAAALRRSVLGALLAAVALFVGVYGLTAIQRQDPLFVLAGAVGILVSFGAAVWIGYLFVDGYRAR</sequence>
<name>A0AAW4PBH4_9EURY</name>
<evidence type="ECO:0000313" key="3">
    <source>
        <dbReference type="Proteomes" id="UP001430455"/>
    </source>
</evidence>
<organism evidence="2 3">
    <name type="scientific">Haloarcula nitratireducens</name>
    <dbReference type="NCBI Taxonomy" id="2487749"/>
    <lineage>
        <taxon>Archaea</taxon>
        <taxon>Methanobacteriati</taxon>
        <taxon>Methanobacteriota</taxon>
        <taxon>Stenosarchaea group</taxon>
        <taxon>Halobacteria</taxon>
        <taxon>Halobacteriales</taxon>
        <taxon>Haloarculaceae</taxon>
        <taxon>Haloarcula</taxon>
    </lineage>
</organism>